<sequence>MAREIISIQYEWRSCSLSRGIIYSVFYEIVAIIISIWKRAKWPAESLTRPARDSSVNAVVDQGAEAGAAALAA</sequence>
<dbReference type="EMBL" id="JAYMRW010000001">
    <property type="protein sequence ID" value="MEM5446410.1"/>
    <property type="molecule type" value="Genomic_DNA"/>
</dbReference>
<accession>A0ABU9S5X9</accession>
<gene>
    <name evidence="2" type="ORF">VSR33_02765</name>
</gene>
<name>A0ABU9S5X9_9BURK</name>
<feature type="transmembrane region" description="Helical" evidence="1">
    <location>
        <begin position="20"/>
        <end position="37"/>
    </location>
</feature>
<keyword evidence="1" id="KW-0472">Membrane</keyword>
<reference evidence="2 3" key="1">
    <citation type="submission" date="2024-01" db="EMBL/GenBank/DDBJ databases">
        <title>The diversity of rhizobia nodulating Mimosa spp. in eleven states of Brazil covering several biomes is determined by host plant, location, and edaphic factors.</title>
        <authorList>
            <person name="Rouws L."/>
            <person name="Barauna A."/>
            <person name="Beukes C."/>
            <person name="De Faria S.M."/>
            <person name="Gross E."/>
            <person name="Dos Reis Junior F.B."/>
            <person name="Simon M."/>
            <person name="Maluk M."/>
            <person name="Odee D.W."/>
            <person name="Kenicer G."/>
            <person name="Young J.P.W."/>
            <person name="Reis V.M."/>
            <person name="Zilli J."/>
            <person name="James E.K."/>
        </authorList>
    </citation>
    <scope>NUCLEOTIDE SEQUENCE [LARGE SCALE GENOMIC DNA]</scope>
    <source>
        <strain evidence="2 3">JPY164</strain>
    </source>
</reference>
<organism evidence="2 3">
    <name type="scientific">Paraburkholderia guartelaensis</name>
    <dbReference type="NCBI Taxonomy" id="2546446"/>
    <lineage>
        <taxon>Bacteria</taxon>
        <taxon>Pseudomonadati</taxon>
        <taxon>Pseudomonadota</taxon>
        <taxon>Betaproteobacteria</taxon>
        <taxon>Burkholderiales</taxon>
        <taxon>Burkholderiaceae</taxon>
        <taxon>Paraburkholderia</taxon>
    </lineage>
</organism>
<evidence type="ECO:0000313" key="3">
    <source>
        <dbReference type="Proteomes" id="UP001390669"/>
    </source>
</evidence>
<keyword evidence="1" id="KW-0812">Transmembrane</keyword>
<evidence type="ECO:0000256" key="1">
    <source>
        <dbReference type="SAM" id="Phobius"/>
    </source>
</evidence>
<proteinExistence type="predicted"/>
<dbReference type="RefSeq" id="WP_406951267.1">
    <property type="nucleotide sequence ID" value="NZ_JAYMRW010000001.1"/>
</dbReference>
<comment type="caution">
    <text evidence="2">The sequence shown here is derived from an EMBL/GenBank/DDBJ whole genome shotgun (WGS) entry which is preliminary data.</text>
</comment>
<keyword evidence="1" id="KW-1133">Transmembrane helix</keyword>
<evidence type="ECO:0000313" key="2">
    <source>
        <dbReference type="EMBL" id="MEM5446410.1"/>
    </source>
</evidence>
<protein>
    <submittedName>
        <fullName evidence="2">Uncharacterized protein</fullName>
    </submittedName>
</protein>
<dbReference type="Proteomes" id="UP001390669">
    <property type="component" value="Unassembled WGS sequence"/>
</dbReference>
<keyword evidence="3" id="KW-1185">Reference proteome</keyword>